<dbReference type="InterPro" id="IPR005624">
    <property type="entry name" value="PduO/GlcC-like"/>
</dbReference>
<organism evidence="1 2">
    <name type="scientific">Methylocaldum marinum</name>
    <dbReference type="NCBI Taxonomy" id="1432792"/>
    <lineage>
        <taxon>Bacteria</taxon>
        <taxon>Pseudomonadati</taxon>
        <taxon>Pseudomonadota</taxon>
        <taxon>Gammaproteobacteria</taxon>
        <taxon>Methylococcales</taxon>
        <taxon>Methylococcaceae</taxon>
        <taxon>Methylocaldum</taxon>
    </lineage>
</organism>
<protein>
    <recommendedName>
        <fullName evidence="3">GlcG protein</fullName>
    </recommendedName>
</protein>
<dbReference type="EMBL" id="AP017928">
    <property type="protein sequence ID" value="BBA35822.1"/>
    <property type="molecule type" value="Genomic_DNA"/>
</dbReference>
<dbReference type="SUPFAM" id="SSF143744">
    <property type="entry name" value="GlcG-like"/>
    <property type="match status" value="1"/>
</dbReference>
<evidence type="ECO:0000313" key="2">
    <source>
        <dbReference type="Proteomes" id="UP000266313"/>
    </source>
</evidence>
<gene>
    <name evidence="1" type="ORF">sS8_3890</name>
</gene>
<dbReference type="Proteomes" id="UP000266313">
    <property type="component" value="Chromosome"/>
</dbReference>
<dbReference type="PANTHER" id="PTHR34309">
    <property type="entry name" value="SLR1406 PROTEIN"/>
    <property type="match status" value="1"/>
</dbReference>
<dbReference type="KEGG" id="mmai:sS8_3890"/>
<dbReference type="AlphaFoldDB" id="A0A250KW54"/>
<dbReference type="OrthoDB" id="9815788at2"/>
<dbReference type="InterPro" id="IPR052517">
    <property type="entry name" value="GlcG_carb_metab_protein"/>
</dbReference>
<dbReference type="PANTHER" id="PTHR34309:SF10">
    <property type="entry name" value="SLR1406 PROTEIN"/>
    <property type="match status" value="1"/>
</dbReference>
<name>A0A250KW54_9GAMM</name>
<accession>A0A250KW54</accession>
<sequence length="145" mass="15129">MSTLTLEISNAIIDGAFRRARDLRLAPLAVAVLDEGGHLKTMQRQDGASFMRSSIALAKAWGAIGMGVSSRELGKMAKERPHFMAALAEVAGGRLMPVPGGVLIRSPDNRIVGAVGISGDLSDLDESCAIAGIDAVGLIPDYGKK</sequence>
<keyword evidence="2" id="KW-1185">Reference proteome</keyword>
<evidence type="ECO:0008006" key="3">
    <source>
        <dbReference type="Google" id="ProtNLM"/>
    </source>
</evidence>
<reference evidence="1 2" key="1">
    <citation type="submission" date="2016-12" db="EMBL/GenBank/DDBJ databases">
        <title>Genome sequencing of Methylocaldum marinum.</title>
        <authorList>
            <person name="Takeuchi M."/>
            <person name="Kamagata Y."/>
            <person name="Hiraoka S."/>
            <person name="Oshima K."/>
            <person name="Hattori M."/>
            <person name="Iwasaki W."/>
        </authorList>
    </citation>
    <scope>NUCLEOTIDE SEQUENCE [LARGE SCALE GENOMIC DNA]</scope>
    <source>
        <strain evidence="1 2">S8</strain>
    </source>
</reference>
<dbReference type="RefSeq" id="WP_119631111.1">
    <property type="nucleotide sequence ID" value="NZ_AP017928.1"/>
</dbReference>
<dbReference type="Pfam" id="PF03928">
    <property type="entry name" value="HbpS-like"/>
    <property type="match status" value="1"/>
</dbReference>
<proteinExistence type="predicted"/>
<dbReference type="Gene3D" id="3.30.450.150">
    <property type="entry name" value="Haem-degrading domain"/>
    <property type="match status" value="1"/>
</dbReference>
<evidence type="ECO:0000313" key="1">
    <source>
        <dbReference type="EMBL" id="BBA35822.1"/>
    </source>
</evidence>
<dbReference type="InterPro" id="IPR038084">
    <property type="entry name" value="PduO/GlcC-like_sf"/>
</dbReference>